<feature type="compositionally biased region" description="Pro residues" evidence="1">
    <location>
        <begin position="1076"/>
        <end position="1090"/>
    </location>
</feature>
<dbReference type="InterPro" id="IPR012337">
    <property type="entry name" value="RNaseH-like_sf"/>
</dbReference>
<sequence>AVVHTTTEQRLAKKNELKAKGTLLMAFPNKHQLKFNTHKDDKSLMEEIEKSTNESVSTIASVFAASTKVLVSTLPNVDNLSDDVLYLFFASQSNSPQLENDDLKQMDADDLEKMDLKWWNATTAIAGVILQGSAGQLRIPGIQTLKGGMFQDNALVEFRKKFKKDEQERDELKLTLEKFKTSSKNLMFNYDELISSKSHVSMPTSPVHDRYKSGKGYHAVPPPYIGTFMPSKPDLVLHDAPTASETVLTAFNVEPYNTKPHKGLSQSNRPSSLIIEDWVFNSEDESEGYLLSQLRILPQTLRMTFQSLEVIDIAGIERLVLFYKSLTHLIKDCDYYEKKMVQKPVWKHAMRINHQNSTRMTHPHSKKHVVPTTVLTRSRLVPLTATRPIPTAIPQTNVQHQRPTKHGVNKAYSPIRRPINHRPSPKTSNFLKELLLLSQNRVLRENNMYNDDLKNIVPLGDLTCLLAKATLDESNHWIKREFSITRTPQQNGIAERKNRTLIKAVRTMLADSLLPILFGAETVNTACYVQNRKKFDGKANEGFLVRYSVSSKAFKVFNSRTRIVQETLHINFLENVPNVVESRPKLLFDIDTLTQSMNYHQVVIRNQPNHNAGIQENLNTGTGVKKTTSIQQYVILTLWSNGSKDPQNTDAVVPLMIRSLSLNTNSVNAASTPVTAVRPNSTNNTNSFSIASLANIVVSPNFEIYGKSSFVDPSQYPDDPNMAALEDITYSDEEEDVGAEVDFSNLETSIIGHTQEEGIDYEVVFALVAKIEAIRLFLAYASFMGFMIYVDDIIFGSTNKDLYRAFEKLMKDKFQMSLIASTPIDTEKPLLKDPNGEDVDIHTYRSVIGLLMYLTSLRLDIMFVVCACARFQVTPKALHLHAVKRIFRYLKFKPHLGLWYPKDSPFNLVAYSDSDYARASLDKKSMTGAIASCYAQVLWIQNQLLDYRQIINVVSLMLMLFGLTIDDVYLMLLRHKTSVLIKKANNVVRLQARIDRKKVIIREDTIRQALRLDDVDSVDCLPNEEIFAELARMGYEKPSTKMDSPLFDCMLVPQQAQDVKDAAEDKNDDNEVSAKPTPPSPTPATSPPSPQQEHIPSPPQAKTAQPSSPPPTTSFIKRLEKKSQFKTLGLKILRKVGTVQRVESLADIGRLLESQEKVYHLDIEHAKKVLSIQDNDEAKPAKVEEVIEVVTAAKLMTEVVTTAANTIAAAQVPKASAPRKRRGVVIQDPKETATASVIVHSEVKSKDKGKGILIEDPKPVKRQAQIKQDEAFARQLEAELNVNINWNDVVDQIKRKEKQDNTVMRYQALMRNPMTEAQERKNIMEYLKNMAGFKMDFFKDKREREITEQEERSKRKDLSPEQRATKKHRIDEDEEELKRHLQIVINDDDVFIEATPIALKNLEERLNNGEGPSQRRDNGGHNGANIGGTHGRLTKIEFLKFDCKDVLSWLYRVSNFFDMDNIVEDE</sequence>
<dbReference type="EMBL" id="BKCJ010078423">
    <property type="protein sequence ID" value="GEW88106.1"/>
    <property type="molecule type" value="Genomic_DNA"/>
</dbReference>
<name>A0A699GZ64_TANCI</name>
<feature type="region of interest" description="Disordered" evidence="1">
    <location>
        <begin position="1058"/>
        <end position="1114"/>
    </location>
</feature>
<dbReference type="Pfam" id="PF25597">
    <property type="entry name" value="SH3_retrovirus"/>
    <property type="match status" value="1"/>
</dbReference>
<dbReference type="InterPro" id="IPR057670">
    <property type="entry name" value="SH3_retrovirus"/>
</dbReference>
<evidence type="ECO:0000256" key="1">
    <source>
        <dbReference type="SAM" id="MobiDB-lite"/>
    </source>
</evidence>
<dbReference type="PANTHER" id="PTHR11439">
    <property type="entry name" value="GAG-POL-RELATED RETROTRANSPOSON"/>
    <property type="match status" value="1"/>
</dbReference>
<accession>A0A699GZ64</accession>
<gene>
    <name evidence="3" type="ORF">Tci_260082</name>
</gene>
<organism evidence="3">
    <name type="scientific">Tanacetum cinerariifolium</name>
    <name type="common">Dalmatian daisy</name>
    <name type="synonym">Chrysanthemum cinerariifolium</name>
    <dbReference type="NCBI Taxonomy" id="118510"/>
    <lineage>
        <taxon>Eukaryota</taxon>
        <taxon>Viridiplantae</taxon>
        <taxon>Streptophyta</taxon>
        <taxon>Embryophyta</taxon>
        <taxon>Tracheophyta</taxon>
        <taxon>Spermatophyta</taxon>
        <taxon>Magnoliopsida</taxon>
        <taxon>eudicotyledons</taxon>
        <taxon>Gunneridae</taxon>
        <taxon>Pentapetalae</taxon>
        <taxon>asterids</taxon>
        <taxon>campanulids</taxon>
        <taxon>Asterales</taxon>
        <taxon>Asteraceae</taxon>
        <taxon>Asteroideae</taxon>
        <taxon>Anthemideae</taxon>
        <taxon>Anthemidinae</taxon>
        <taxon>Tanacetum</taxon>
    </lineage>
</organism>
<dbReference type="InterPro" id="IPR036397">
    <property type="entry name" value="RNaseH_sf"/>
</dbReference>
<dbReference type="GO" id="GO:0003676">
    <property type="term" value="F:nucleic acid binding"/>
    <property type="evidence" value="ECO:0007669"/>
    <property type="project" value="InterPro"/>
</dbReference>
<reference evidence="3" key="1">
    <citation type="journal article" date="2019" name="Sci. Rep.">
        <title>Draft genome of Tanacetum cinerariifolium, the natural source of mosquito coil.</title>
        <authorList>
            <person name="Yamashiro T."/>
            <person name="Shiraishi A."/>
            <person name="Satake H."/>
            <person name="Nakayama K."/>
        </authorList>
    </citation>
    <scope>NUCLEOTIDE SEQUENCE</scope>
</reference>
<protein>
    <recommendedName>
        <fullName evidence="2">Retroviral polymerase SH3-like domain-containing protein</fullName>
    </recommendedName>
</protein>
<dbReference type="SUPFAM" id="SSF53098">
    <property type="entry name" value="Ribonuclease H-like"/>
    <property type="match status" value="1"/>
</dbReference>
<evidence type="ECO:0000313" key="3">
    <source>
        <dbReference type="EMBL" id="GEW88106.1"/>
    </source>
</evidence>
<proteinExistence type="predicted"/>
<feature type="region of interest" description="Disordered" evidence="1">
    <location>
        <begin position="1344"/>
        <end position="1372"/>
    </location>
</feature>
<feature type="region of interest" description="Disordered" evidence="1">
    <location>
        <begin position="1407"/>
        <end position="1426"/>
    </location>
</feature>
<feature type="domain" description="Retroviral polymerase SH3-like" evidence="2">
    <location>
        <begin position="527"/>
        <end position="576"/>
    </location>
</feature>
<dbReference type="PANTHER" id="PTHR11439:SF495">
    <property type="entry name" value="REVERSE TRANSCRIPTASE, RNA-DEPENDENT DNA POLYMERASE-RELATED"/>
    <property type="match status" value="1"/>
</dbReference>
<evidence type="ECO:0000259" key="2">
    <source>
        <dbReference type="Pfam" id="PF25597"/>
    </source>
</evidence>
<feature type="compositionally biased region" description="Basic and acidic residues" evidence="1">
    <location>
        <begin position="1407"/>
        <end position="1419"/>
    </location>
</feature>
<feature type="compositionally biased region" description="Basic and acidic residues" evidence="1">
    <location>
        <begin position="1344"/>
        <end position="1364"/>
    </location>
</feature>
<comment type="caution">
    <text evidence="3">The sequence shown here is derived from an EMBL/GenBank/DDBJ whole genome shotgun (WGS) entry which is preliminary data.</text>
</comment>
<dbReference type="Gene3D" id="3.30.420.10">
    <property type="entry name" value="Ribonuclease H-like superfamily/Ribonuclease H"/>
    <property type="match status" value="1"/>
</dbReference>
<feature type="non-terminal residue" evidence="3">
    <location>
        <position position="1"/>
    </location>
</feature>